<evidence type="ECO:0000256" key="1">
    <source>
        <dbReference type="ARBA" id="ARBA00022723"/>
    </source>
</evidence>
<keyword evidence="2" id="KW-0539">Nucleus</keyword>
<name>A0A6A6XI68_9PLEO</name>
<dbReference type="Gene3D" id="4.10.240.10">
    <property type="entry name" value="Zn(2)-C6 fungal-type DNA-binding domain"/>
    <property type="match status" value="1"/>
</dbReference>
<evidence type="ECO:0000256" key="3">
    <source>
        <dbReference type="SAM" id="MobiDB-lite"/>
    </source>
</evidence>
<feature type="compositionally biased region" description="Basic and acidic residues" evidence="3">
    <location>
        <begin position="11"/>
        <end position="20"/>
    </location>
</feature>
<dbReference type="PANTHER" id="PTHR47654:SF5">
    <property type="entry name" value="TRANSCRIPTION FACTOR DOMAIN-CONTAINING PROTEIN"/>
    <property type="match status" value="1"/>
</dbReference>
<dbReference type="InterPro" id="IPR001138">
    <property type="entry name" value="Zn2Cys6_DnaBD"/>
</dbReference>
<dbReference type="OrthoDB" id="424974at2759"/>
<dbReference type="InterPro" id="IPR053230">
    <property type="entry name" value="Trans_reg_galc"/>
</dbReference>
<reference evidence="5" key="1">
    <citation type="journal article" date="2020" name="Stud. Mycol.">
        <title>101 Dothideomycetes genomes: a test case for predicting lifestyles and emergence of pathogens.</title>
        <authorList>
            <person name="Haridas S."/>
            <person name="Albert R."/>
            <person name="Binder M."/>
            <person name="Bloem J."/>
            <person name="Labutti K."/>
            <person name="Salamov A."/>
            <person name="Andreopoulos B."/>
            <person name="Baker S."/>
            <person name="Barry K."/>
            <person name="Bills G."/>
            <person name="Bluhm B."/>
            <person name="Cannon C."/>
            <person name="Castanera R."/>
            <person name="Culley D."/>
            <person name="Daum C."/>
            <person name="Ezra D."/>
            <person name="Gonzalez J."/>
            <person name="Henrissat B."/>
            <person name="Kuo A."/>
            <person name="Liang C."/>
            <person name="Lipzen A."/>
            <person name="Lutzoni F."/>
            <person name="Magnuson J."/>
            <person name="Mondo S."/>
            <person name="Nolan M."/>
            <person name="Ohm R."/>
            <person name="Pangilinan J."/>
            <person name="Park H.-J."/>
            <person name="Ramirez L."/>
            <person name="Alfaro M."/>
            <person name="Sun H."/>
            <person name="Tritt A."/>
            <person name="Yoshinaga Y."/>
            <person name="Zwiers L.-H."/>
            <person name="Turgeon B."/>
            <person name="Goodwin S."/>
            <person name="Spatafora J."/>
            <person name="Crous P."/>
            <person name="Grigoriev I."/>
        </authorList>
    </citation>
    <scope>NUCLEOTIDE SEQUENCE</scope>
    <source>
        <strain evidence="5">CBS 109.77</strain>
    </source>
</reference>
<dbReference type="InterPro" id="IPR036864">
    <property type="entry name" value="Zn2-C6_fun-type_DNA-bd_sf"/>
</dbReference>
<feature type="domain" description="Zn(2)-C6 fungal-type" evidence="4">
    <location>
        <begin position="31"/>
        <end position="61"/>
    </location>
</feature>
<dbReference type="SUPFAM" id="SSF57701">
    <property type="entry name" value="Zn2/Cys6 DNA-binding domain"/>
    <property type="match status" value="1"/>
</dbReference>
<accession>A0A6A6XI68</accession>
<evidence type="ECO:0000259" key="4">
    <source>
        <dbReference type="PROSITE" id="PS50048"/>
    </source>
</evidence>
<keyword evidence="6" id="KW-1185">Reference proteome</keyword>
<organism evidence="5 6">
    <name type="scientific">Melanomma pulvis-pyrius CBS 109.77</name>
    <dbReference type="NCBI Taxonomy" id="1314802"/>
    <lineage>
        <taxon>Eukaryota</taxon>
        <taxon>Fungi</taxon>
        <taxon>Dikarya</taxon>
        <taxon>Ascomycota</taxon>
        <taxon>Pezizomycotina</taxon>
        <taxon>Dothideomycetes</taxon>
        <taxon>Pleosporomycetidae</taxon>
        <taxon>Pleosporales</taxon>
        <taxon>Melanommataceae</taxon>
        <taxon>Melanomma</taxon>
    </lineage>
</organism>
<feature type="region of interest" description="Disordered" evidence="3">
    <location>
        <begin position="1"/>
        <end position="25"/>
    </location>
</feature>
<evidence type="ECO:0000313" key="5">
    <source>
        <dbReference type="EMBL" id="KAF2796102.1"/>
    </source>
</evidence>
<dbReference type="PROSITE" id="PS50048">
    <property type="entry name" value="ZN2_CY6_FUNGAL_2"/>
    <property type="match status" value="1"/>
</dbReference>
<dbReference type="InterPro" id="IPR007219">
    <property type="entry name" value="XnlR_reg_dom"/>
</dbReference>
<dbReference type="Proteomes" id="UP000799757">
    <property type="component" value="Unassembled WGS sequence"/>
</dbReference>
<dbReference type="GO" id="GO:0008270">
    <property type="term" value="F:zinc ion binding"/>
    <property type="evidence" value="ECO:0007669"/>
    <property type="project" value="InterPro"/>
</dbReference>
<dbReference type="CDD" id="cd12148">
    <property type="entry name" value="fungal_TF_MHR"/>
    <property type="match status" value="1"/>
</dbReference>
<gene>
    <name evidence="5" type="ORF">K505DRAFT_323615</name>
</gene>
<dbReference type="PROSITE" id="PS00463">
    <property type="entry name" value="ZN2_CY6_FUNGAL_1"/>
    <property type="match status" value="1"/>
</dbReference>
<evidence type="ECO:0000256" key="2">
    <source>
        <dbReference type="ARBA" id="ARBA00023242"/>
    </source>
</evidence>
<dbReference type="Pfam" id="PF00172">
    <property type="entry name" value="Zn_clus"/>
    <property type="match status" value="1"/>
</dbReference>
<dbReference type="GO" id="GO:0003677">
    <property type="term" value="F:DNA binding"/>
    <property type="evidence" value="ECO:0007669"/>
    <property type="project" value="InterPro"/>
</dbReference>
<dbReference type="CDD" id="cd00067">
    <property type="entry name" value="GAL4"/>
    <property type="match status" value="1"/>
</dbReference>
<protein>
    <recommendedName>
        <fullName evidence="4">Zn(2)-C6 fungal-type domain-containing protein</fullName>
    </recommendedName>
</protein>
<evidence type="ECO:0000313" key="6">
    <source>
        <dbReference type="Proteomes" id="UP000799757"/>
    </source>
</evidence>
<dbReference type="EMBL" id="MU001840">
    <property type="protein sequence ID" value="KAF2796102.1"/>
    <property type="molecule type" value="Genomic_DNA"/>
</dbReference>
<keyword evidence="1" id="KW-0479">Metal-binding</keyword>
<dbReference type="GO" id="GO:0006351">
    <property type="term" value="P:DNA-templated transcription"/>
    <property type="evidence" value="ECO:0007669"/>
    <property type="project" value="InterPro"/>
</dbReference>
<proteinExistence type="predicted"/>
<dbReference type="Pfam" id="PF04082">
    <property type="entry name" value="Fungal_trans"/>
    <property type="match status" value="1"/>
</dbReference>
<dbReference type="SMART" id="SM00066">
    <property type="entry name" value="GAL4"/>
    <property type="match status" value="1"/>
</dbReference>
<dbReference type="SMART" id="SM00906">
    <property type="entry name" value="Fungal_trans"/>
    <property type="match status" value="1"/>
</dbReference>
<dbReference type="AlphaFoldDB" id="A0A6A6XI68"/>
<dbReference type="PANTHER" id="PTHR47654">
    <property type="entry name" value="ZN(II)2CYS6 TRANSCRIPTION FACTOR (EUROFUNG)-RELATED"/>
    <property type="match status" value="1"/>
</dbReference>
<dbReference type="GO" id="GO:0000981">
    <property type="term" value="F:DNA-binding transcription factor activity, RNA polymerase II-specific"/>
    <property type="evidence" value="ECO:0007669"/>
    <property type="project" value="InterPro"/>
</dbReference>
<sequence>MGLPGKVQIPRLERRGEPSKAGKNKHRVSKACLHCRGRKVKCDGGQPTCANCRENKTTCEYSSSRQDKLKTATEQNQDMIRLLKDLRQRIGGADKKKIDDMLAALDYANDASSIPPLPEDERGEANTFAEASSTRDVDVLDEDIHRSEQSRATGFVGKNSEVYWIRQLHYEADHSKDIPEPWATPYELPRTSIRPNAKRVNASPRQGRAPHPLMQTSSCNFYLDEERVEVDYMVDPYELPPFETAERLLKCFMDTVQDSFPILAQITFITQFYNHYNSLRGATPAKLPQRWQAMLNLVFAIGAAYSHLTGVDWRSDERDHLVYHSRAWQLNLKDPWWAAHPDLTQMQLTGLLSFYYLAIGQLNRSWLMIGISLRIAYALGMHFRNEDPSATAVKKELLARVWWGLYSLEQILSAMTGRPSTGYEIVGSVPLPLPLSAEDIVEGTIISWFSTRLPPYTIRDPLSPVIDSMSSSFIGGVFNFAELEVDPANSGTYLKSTIIIGLITQRTLLGLYTPNISNQPWEAVQDVISTLSTDLESWATSLPPGLNFFQSNPTRHHHRERFTLALYYYNTKILIMRPCLPYIDGRIEPQTKGSDDFNRTSAATCVNAAKATSSLLPSRIPLDRAQLYRGSWWSMVHNIMQALTVLLLALSYESIHPAVNVHDMVPSMKKLVRWLRVMKANNGVANRAYFMAMDLLQKLNVHANVDITDLMAEDEATSNAASSIRFDQSSPEALSSEYSYLVDQYLRHFVNNQHTPYNYAVSNPFGVPLQPPPFPEYVSESIYPTDHPFTADFCNGMGSP</sequence>